<dbReference type="InterPro" id="IPR000711">
    <property type="entry name" value="ATPase_OSCP/dsu"/>
</dbReference>
<accession>A0A4S3M565</accession>
<dbReference type="OrthoDB" id="9802471at2"/>
<dbReference type="AlphaFoldDB" id="A0A4S3M565"/>
<proteinExistence type="inferred from homology"/>
<dbReference type="SUPFAM" id="SSF47928">
    <property type="entry name" value="N-terminal domain of the delta subunit of the F1F0-ATP synthase"/>
    <property type="match status" value="1"/>
</dbReference>
<keyword evidence="9" id="KW-1185">Reference proteome</keyword>
<dbReference type="NCBIfam" id="TIGR01145">
    <property type="entry name" value="ATP_synt_delta"/>
    <property type="match status" value="1"/>
</dbReference>
<dbReference type="InterPro" id="IPR020781">
    <property type="entry name" value="ATPase_OSCP/d_CS"/>
</dbReference>
<comment type="function">
    <text evidence="7">F(1)F(0) ATP synthase produces ATP from ADP in the presence of a proton or sodium gradient. F-type ATPases consist of two structural domains, F(1) containing the extramembraneous catalytic core and F(0) containing the membrane proton channel, linked together by a central stalk and a peripheral stalk. During catalysis, ATP synthesis in the catalytic domain of F(1) is coupled via a rotary mechanism of the central stalk subunits to proton translocation.</text>
</comment>
<evidence type="ECO:0000256" key="3">
    <source>
        <dbReference type="ARBA" id="ARBA00022781"/>
    </source>
</evidence>
<dbReference type="Proteomes" id="UP000305939">
    <property type="component" value="Unassembled WGS sequence"/>
</dbReference>
<evidence type="ECO:0000313" key="8">
    <source>
        <dbReference type="EMBL" id="THD69357.1"/>
    </source>
</evidence>
<dbReference type="GO" id="GO:0005886">
    <property type="term" value="C:plasma membrane"/>
    <property type="evidence" value="ECO:0007669"/>
    <property type="project" value="UniProtKB-SubCell"/>
</dbReference>
<comment type="function">
    <text evidence="7">This protein is part of the stalk that links CF(0) to CF(1). It either transmits conformational changes from CF(0) to CF(1) or is implicated in proton conduction.</text>
</comment>
<dbReference type="PANTHER" id="PTHR11910">
    <property type="entry name" value="ATP SYNTHASE DELTA CHAIN"/>
    <property type="match status" value="1"/>
</dbReference>
<protein>
    <recommendedName>
        <fullName evidence="7">ATP synthase subunit delta</fullName>
    </recommendedName>
    <alternativeName>
        <fullName evidence="7">ATP synthase F(1) sector subunit delta</fullName>
    </alternativeName>
    <alternativeName>
        <fullName evidence="7">F-type ATPase subunit delta</fullName>
        <shortName evidence="7">F-ATPase subunit delta</shortName>
    </alternativeName>
</protein>
<dbReference type="HAMAP" id="MF_01416">
    <property type="entry name" value="ATP_synth_delta_bact"/>
    <property type="match status" value="1"/>
</dbReference>
<evidence type="ECO:0000256" key="6">
    <source>
        <dbReference type="ARBA" id="ARBA00023310"/>
    </source>
</evidence>
<reference evidence="8 9" key="1">
    <citation type="submission" date="2019-04" db="EMBL/GenBank/DDBJ databases">
        <title>Draft genome sequence of Robertkochia marina CC-AMO-30D.</title>
        <authorList>
            <person name="Hameed A."/>
            <person name="Lin S.-Y."/>
            <person name="Shahina M."/>
            <person name="Lai W.-A."/>
            <person name="Young C.-C."/>
        </authorList>
    </citation>
    <scope>NUCLEOTIDE SEQUENCE [LARGE SCALE GENOMIC DNA]</scope>
    <source>
        <strain evidence="8 9">CC-AMO-30D</strain>
    </source>
</reference>
<keyword evidence="7" id="KW-1003">Cell membrane</keyword>
<dbReference type="Gene3D" id="1.10.520.20">
    <property type="entry name" value="N-terminal domain of the delta subunit of the F1F0-ATP synthase"/>
    <property type="match status" value="1"/>
</dbReference>
<dbReference type="InterPro" id="IPR026015">
    <property type="entry name" value="ATP_synth_OSCP/delta_N_sf"/>
</dbReference>
<evidence type="ECO:0000256" key="4">
    <source>
        <dbReference type="ARBA" id="ARBA00023065"/>
    </source>
</evidence>
<keyword evidence="2 7" id="KW-0813">Transport</keyword>
<keyword evidence="3 7" id="KW-0375">Hydrogen ion transport</keyword>
<keyword evidence="7" id="KW-0139">CF(1)</keyword>
<gene>
    <name evidence="7 8" type="primary">atpH</name>
    <name evidence="8" type="ORF">E7Z59_03255</name>
</gene>
<dbReference type="PRINTS" id="PR00125">
    <property type="entry name" value="ATPASEDELTA"/>
</dbReference>
<name>A0A4S3M565_9FLAO</name>
<keyword evidence="5 7" id="KW-0472">Membrane</keyword>
<dbReference type="EMBL" id="SSMC01000001">
    <property type="protein sequence ID" value="THD69357.1"/>
    <property type="molecule type" value="Genomic_DNA"/>
</dbReference>
<evidence type="ECO:0000256" key="7">
    <source>
        <dbReference type="HAMAP-Rule" id="MF_01416"/>
    </source>
</evidence>
<evidence type="ECO:0000256" key="5">
    <source>
        <dbReference type="ARBA" id="ARBA00023136"/>
    </source>
</evidence>
<sequence length="183" mass="20221">MTGSRAAIRYAKAILSYAQEQGLLEAVHGDMLKVIKVVGENEELRTLIASPVIKAQVKSNVLKEVFEDFSDASHKLIALLLENNRIEIFEMVAEKFMVLYDELKGKQKAVVTTAVPLTEALEQKILEKVQSLTGKDVSLEKVVDETIIGGFILRVGDQQFDASIANKLSNLKRDFVNTTVVSA</sequence>
<keyword evidence="4 7" id="KW-0406">Ion transport</keyword>
<dbReference type="PROSITE" id="PS00389">
    <property type="entry name" value="ATPASE_DELTA"/>
    <property type="match status" value="1"/>
</dbReference>
<comment type="similarity">
    <text evidence="7">Belongs to the ATPase delta chain family.</text>
</comment>
<organism evidence="8 9">
    <name type="scientific">Robertkochia marina</name>
    <dbReference type="NCBI Taxonomy" id="1227945"/>
    <lineage>
        <taxon>Bacteria</taxon>
        <taxon>Pseudomonadati</taxon>
        <taxon>Bacteroidota</taxon>
        <taxon>Flavobacteriia</taxon>
        <taxon>Flavobacteriales</taxon>
        <taxon>Flavobacteriaceae</taxon>
        <taxon>Robertkochia</taxon>
    </lineage>
</organism>
<evidence type="ECO:0000313" key="9">
    <source>
        <dbReference type="Proteomes" id="UP000305939"/>
    </source>
</evidence>
<dbReference type="Pfam" id="PF00213">
    <property type="entry name" value="OSCP"/>
    <property type="match status" value="1"/>
</dbReference>
<keyword evidence="6 7" id="KW-0066">ATP synthesis</keyword>
<comment type="caution">
    <text evidence="8">The sequence shown here is derived from an EMBL/GenBank/DDBJ whole genome shotgun (WGS) entry which is preliminary data.</text>
</comment>
<evidence type="ECO:0000256" key="1">
    <source>
        <dbReference type="ARBA" id="ARBA00004370"/>
    </source>
</evidence>
<dbReference type="GO" id="GO:0046933">
    <property type="term" value="F:proton-transporting ATP synthase activity, rotational mechanism"/>
    <property type="evidence" value="ECO:0007669"/>
    <property type="project" value="UniProtKB-UniRule"/>
</dbReference>
<dbReference type="GO" id="GO:0045259">
    <property type="term" value="C:proton-transporting ATP synthase complex"/>
    <property type="evidence" value="ECO:0007669"/>
    <property type="project" value="UniProtKB-KW"/>
</dbReference>
<dbReference type="RefSeq" id="WP_136334847.1">
    <property type="nucleotide sequence ID" value="NZ_QXMP01000001.1"/>
</dbReference>
<comment type="subcellular location">
    <subcellularLocation>
        <location evidence="7">Cell membrane</location>
        <topology evidence="7">Peripheral membrane protein</topology>
    </subcellularLocation>
    <subcellularLocation>
        <location evidence="1">Membrane</location>
    </subcellularLocation>
</comment>
<evidence type="ECO:0000256" key="2">
    <source>
        <dbReference type="ARBA" id="ARBA00022448"/>
    </source>
</evidence>